<dbReference type="PROSITE" id="PS51167">
    <property type="entry name" value="CHORISMATE_MUT_1"/>
    <property type="match status" value="1"/>
</dbReference>
<evidence type="ECO:0000256" key="2">
    <source>
        <dbReference type="PIRSR" id="PIRSR005965-1"/>
    </source>
</evidence>
<gene>
    <name evidence="4" type="primary">aroH</name>
    <name evidence="4" type="ORF">FF041_37095</name>
</gene>
<name>A0A646KTU2_STRJU</name>
<feature type="binding site" evidence="2">
    <location>
        <position position="5"/>
    </location>
    <ligand>
        <name>prephenate</name>
        <dbReference type="ChEBI" id="CHEBI:29934"/>
    </ligand>
</feature>
<feature type="binding site" evidence="2">
    <location>
        <position position="87"/>
    </location>
    <ligand>
        <name>prephenate</name>
        <dbReference type="ChEBI" id="CHEBI:29934"/>
    </ligand>
</feature>
<dbReference type="OrthoDB" id="9802232at2"/>
<dbReference type="GO" id="GO:0009073">
    <property type="term" value="P:aromatic amino acid family biosynthetic process"/>
    <property type="evidence" value="ECO:0007669"/>
    <property type="project" value="UniProtKB-UniRule"/>
</dbReference>
<dbReference type="CDD" id="cd02185">
    <property type="entry name" value="AroH"/>
    <property type="match status" value="1"/>
</dbReference>
<evidence type="ECO:0000313" key="5">
    <source>
        <dbReference type="Proteomes" id="UP000419138"/>
    </source>
</evidence>
<dbReference type="GO" id="GO:0008652">
    <property type="term" value="P:amino acid biosynthetic process"/>
    <property type="evidence" value="ECO:0007669"/>
    <property type="project" value="UniProtKB-UniRule"/>
</dbReference>
<keyword evidence="5" id="KW-1185">Reference proteome</keyword>
<dbReference type="SUPFAM" id="SSF55298">
    <property type="entry name" value="YjgF-like"/>
    <property type="match status" value="1"/>
</dbReference>
<keyword evidence="2 3" id="KW-0057">Aromatic amino acid biosynthesis</keyword>
<organism evidence="4 5">
    <name type="scientific">Streptomyces jumonjinensis</name>
    <dbReference type="NCBI Taxonomy" id="1945"/>
    <lineage>
        <taxon>Bacteria</taxon>
        <taxon>Bacillati</taxon>
        <taxon>Actinomycetota</taxon>
        <taxon>Actinomycetes</taxon>
        <taxon>Kitasatosporales</taxon>
        <taxon>Streptomycetaceae</taxon>
        <taxon>Streptomyces</taxon>
    </lineage>
</organism>
<evidence type="ECO:0000256" key="1">
    <source>
        <dbReference type="NCBIfam" id="TIGR01796"/>
    </source>
</evidence>
<dbReference type="GO" id="GO:0046417">
    <property type="term" value="P:chorismate metabolic process"/>
    <property type="evidence" value="ECO:0007669"/>
    <property type="project" value="TreeGrafter"/>
</dbReference>
<dbReference type="PANTHER" id="PTHR21164">
    <property type="entry name" value="CHORISMATE MUTASE"/>
    <property type="match status" value="1"/>
</dbReference>
<dbReference type="Pfam" id="PF07736">
    <property type="entry name" value="CM_1"/>
    <property type="match status" value="1"/>
</dbReference>
<dbReference type="AlphaFoldDB" id="A0A646KTU2"/>
<dbReference type="EC" id="5.4.99.5" evidence="1 3"/>
<comment type="catalytic activity">
    <reaction evidence="3">
        <text>chorismate = prephenate</text>
        <dbReference type="Rhea" id="RHEA:13897"/>
        <dbReference type="ChEBI" id="CHEBI:29748"/>
        <dbReference type="ChEBI" id="CHEBI:29934"/>
        <dbReference type="EC" id="5.4.99.5"/>
    </reaction>
</comment>
<feature type="binding site" evidence="2">
    <location>
        <position position="105"/>
    </location>
    <ligand>
        <name>prephenate</name>
        <dbReference type="ChEBI" id="CHEBI:29934"/>
    </ligand>
</feature>
<comment type="caution">
    <text evidence="4">The sequence shown here is derived from an EMBL/GenBank/DDBJ whole genome shotgun (WGS) entry which is preliminary data.</text>
</comment>
<keyword evidence="2 3" id="KW-0028">Amino-acid biosynthesis</keyword>
<dbReference type="NCBIfam" id="TIGR01796">
    <property type="entry name" value="CM_mono_aroH"/>
    <property type="match status" value="1"/>
</dbReference>
<protein>
    <recommendedName>
        <fullName evidence="1 3">chorismate mutase</fullName>
        <ecNumber evidence="1 3">5.4.99.5</ecNumber>
    </recommendedName>
</protein>
<sequence length="118" mass="12854">MRAIRGATQVAENTREHILQATTELLAEIMNRNGLTTDDVVSVLFTATPDLNAEFPAFAARKAGFHDVPLLCAAEVDVPGALPRVVRLMMYAGVDRPRADIQHVYLHGAMSLRQDIAG</sequence>
<dbReference type="GO" id="GO:0004106">
    <property type="term" value="F:chorismate mutase activity"/>
    <property type="evidence" value="ECO:0007669"/>
    <property type="project" value="UniProtKB-UniRule"/>
</dbReference>
<evidence type="ECO:0000256" key="3">
    <source>
        <dbReference type="PROSITE-ProRule" id="PRU00514"/>
    </source>
</evidence>
<accession>A0A646KTU2</accession>
<dbReference type="PANTHER" id="PTHR21164:SF0">
    <property type="entry name" value="CHORISMATE MUTASE AROH"/>
    <property type="match status" value="1"/>
</dbReference>
<dbReference type="InterPro" id="IPR035959">
    <property type="entry name" value="RutC-like_sf"/>
</dbReference>
<keyword evidence="3 4" id="KW-0413">Isomerase</keyword>
<reference evidence="4 5" key="1">
    <citation type="submission" date="2019-05" db="EMBL/GenBank/DDBJ databases">
        <title>Comparative genomics and metabolomics analyses of clavulanic acid producing Streptomyces species provides insight into specialized metabolism and evolution of beta-lactam biosynthetic gene clusters.</title>
        <authorList>
            <person name="Moore M.A."/>
            <person name="Cruz-Morales P."/>
            <person name="Barona Gomez F."/>
            <person name="Kapil T."/>
        </authorList>
    </citation>
    <scope>NUCLEOTIDE SEQUENCE [LARGE SCALE GENOMIC DNA]</scope>
    <source>
        <strain evidence="4 5">NRRL 5741</strain>
    </source>
</reference>
<dbReference type="InterPro" id="IPR008243">
    <property type="entry name" value="Chorismate_mutase_AroH"/>
</dbReference>
<dbReference type="Proteomes" id="UP000419138">
    <property type="component" value="Unassembled WGS sequence"/>
</dbReference>
<dbReference type="Gene3D" id="3.30.1330.40">
    <property type="entry name" value="RutC-like"/>
    <property type="match status" value="1"/>
</dbReference>
<dbReference type="EMBL" id="VCLA01000202">
    <property type="protein sequence ID" value="MQT05510.1"/>
    <property type="molecule type" value="Genomic_DNA"/>
</dbReference>
<proteinExistence type="predicted"/>
<dbReference type="PIRSF" id="PIRSF005965">
    <property type="entry name" value="Chor_mut_AroH"/>
    <property type="match status" value="1"/>
</dbReference>
<evidence type="ECO:0000313" key="4">
    <source>
        <dbReference type="EMBL" id="MQT05510.1"/>
    </source>
</evidence>